<keyword evidence="2" id="KW-0560">Oxidoreductase</keyword>
<accession>A9WM21</accession>
<gene>
    <name evidence="4" type="ordered locus">RSal33209_0253</name>
</gene>
<dbReference type="eggNOG" id="COG0673">
    <property type="taxonomic scope" value="Bacteria"/>
</dbReference>
<name>A9WM21_RENSM</name>
<feature type="domain" description="Gfo/Idh/MocA-like oxidoreductase N-terminal" evidence="3">
    <location>
        <begin position="4"/>
        <end position="119"/>
    </location>
</feature>
<protein>
    <submittedName>
        <fullName evidence="4">NAD-dependent oxidoreductase</fullName>
    </submittedName>
</protein>
<evidence type="ECO:0000256" key="1">
    <source>
        <dbReference type="ARBA" id="ARBA00010928"/>
    </source>
</evidence>
<evidence type="ECO:0000259" key="3">
    <source>
        <dbReference type="Pfam" id="PF01408"/>
    </source>
</evidence>
<dbReference type="GO" id="GO:0016491">
    <property type="term" value="F:oxidoreductase activity"/>
    <property type="evidence" value="ECO:0007669"/>
    <property type="project" value="UniProtKB-KW"/>
</dbReference>
<dbReference type="InterPro" id="IPR036291">
    <property type="entry name" value="NAD(P)-bd_dom_sf"/>
</dbReference>
<dbReference type="KEGG" id="rsa:RSal33209_0253"/>
<dbReference type="Gene3D" id="3.40.50.720">
    <property type="entry name" value="NAD(P)-binding Rossmann-like Domain"/>
    <property type="match status" value="1"/>
</dbReference>
<evidence type="ECO:0000313" key="5">
    <source>
        <dbReference type="Proteomes" id="UP000002007"/>
    </source>
</evidence>
<dbReference type="Gene3D" id="3.30.360.10">
    <property type="entry name" value="Dihydrodipicolinate Reductase, domain 2"/>
    <property type="match status" value="1"/>
</dbReference>
<proteinExistence type="inferred from homology"/>
<dbReference type="STRING" id="288705.RSal33209_0253"/>
<comment type="similarity">
    <text evidence="1">Belongs to the Gfo/Idh/MocA family.</text>
</comment>
<dbReference type="GO" id="GO:0000166">
    <property type="term" value="F:nucleotide binding"/>
    <property type="evidence" value="ECO:0007669"/>
    <property type="project" value="InterPro"/>
</dbReference>
<reference evidence="5" key="1">
    <citation type="journal article" date="2008" name="J. Bacteriol.">
        <title>Genome sequence of the fish pathogen Renibacterium salmoninarum suggests reductive evolution away from an environmental Arthrobacter ancestor.</title>
        <authorList>
            <person name="Wiens G.D."/>
            <person name="Rockey D.D."/>
            <person name="Wu Z."/>
            <person name="Chang J."/>
            <person name="Levy R."/>
            <person name="Crane S."/>
            <person name="Chen D.S."/>
            <person name="Capri G.R."/>
            <person name="Burnett J.R."/>
            <person name="Sudheesh P.S."/>
            <person name="Schipma M.J."/>
            <person name="Burd H."/>
            <person name="Bhattacharyya A."/>
            <person name="Rhodes L.D."/>
            <person name="Kaul R."/>
            <person name="Strom M.S."/>
        </authorList>
    </citation>
    <scope>NUCLEOTIDE SEQUENCE [LARGE SCALE GENOMIC DNA]</scope>
    <source>
        <strain evidence="5">ATCC 33209 / DSM 20767 / JCM 11484 / NBRC 15589 / NCIMB 2235</strain>
    </source>
</reference>
<dbReference type="Pfam" id="PF01408">
    <property type="entry name" value="GFO_IDH_MocA"/>
    <property type="match status" value="1"/>
</dbReference>
<evidence type="ECO:0000313" key="4">
    <source>
        <dbReference type="EMBL" id="ABY22009.1"/>
    </source>
</evidence>
<dbReference type="Proteomes" id="UP000002007">
    <property type="component" value="Chromosome"/>
</dbReference>
<dbReference type="PANTHER" id="PTHR22604:SF105">
    <property type="entry name" value="TRANS-1,2-DIHYDROBENZENE-1,2-DIOL DEHYDROGENASE"/>
    <property type="match status" value="1"/>
</dbReference>
<dbReference type="EMBL" id="CP000910">
    <property type="protein sequence ID" value="ABY22009.1"/>
    <property type="molecule type" value="Genomic_DNA"/>
</dbReference>
<keyword evidence="5" id="KW-1185">Reference proteome</keyword>
<dbReference type="PANTHER" id="PTHR22604">
    <property type="entry name" value="OXIDOREDUCTASES"/>
    <property type="match status" value="1"/>
</dbReference>
<dbReference type="InterPro" id="IPR050984">
    <property type="entry name" value="Gfo/Idh/MocA_domain"/>
</dbReference>
<organism evidence="4 5">
    <name type="scientific">Renibacterium salmoninarum (strain ATCC 33209 / DSM 20767 / JCM 11484 / NBRC 15589 / NCIMB 2235)</name>
    <dbReference type="NCBI Taxonomy" id="288705"/>
    <lineage>
        <taxon>Bacteria</taxon>
        <taxon>Bacillati</taxon>
        <taxon>Actinomycetota</taxon>
        <taxon>Actinomycetes</taxon>
        <taxon>Micrococcales</taxon>
        <taxon>Micrococcaceae</taxon>
        <taxon>Renibacterium</taxon>
    </lineage>
</organism>
<dbReference type="InterPro" id="IPR000683">
    <property type="entry name" value="Gfo/Idh/MocA-like_OxRdtase_N"/>
</dbReference>
<sequence>MVSTGNIANSVTTDLAILADAQLFAVSSRTAENAETFAQQFGFQKSYADRDGIAGYQQMFQDEQIDVVYIGTPHGQHFDVAKVALEAGKHVLCEKAFTINAREAEFLIELARERGLFLMEAMWARFVPGIQRALQIAADGELGTIRWVRADLGFPAPMDRNSRILAPIDGGGRTIRPHGLPFALGLGHVRRTGFSNRERLADRLGCGRTKCADFELPRRRPSSIDEFVGGPMPWHCDGRRQPRLSRIHRLDE</sequence>
<dbReference type="HOGENOM" id="CLU_1102110_0_0_11"/>
<dbReference type="SUPFAM" id="SSF51735">
    <property type="entry name" value="NAD(P)-binding Rossmann-fold domains"/>
    <property type="match status" value="1"/>
</dbReference>
<dbReference type="AlphaFoldDB" id="A9WM21"/>
<evidence type="ECO:0000256" key="2">
    <source>
        <dbReference type="ARBA" id="ARBA00023002"/>
    </source>
</evidence>